<dbReference type="AlphaFoldDB" id="A0A835WHR7"/>
<evidence type="ECO:0000313" key="3">
    <source>
        <dbReference type="Proteomes" id="UP000613740"/>
    </source>
</evidence>
<gene>
    <name evidence="2" type="ORF">HYH02_007221</name>
</gene>
<keyword evidence="3" id="KW-1185">Reference proteome</keyword>
<comment type="caution">
    <text evidence="2">The sequence shown here is derived from an EMBL/GenBank/DDBJ whole genome shotgun (WGS) entry which is preliminary data.</text>
</comment>
<dbReference type="Proteomes" id="UP000613740">
    <property type="component" value="Unassembled WGS sequence"/>
</dbReference>
<dbReference type="Pfam" id="PF23670">
    <property type="entry name" value="PIGBOS1"/>
    <property type="match status" value="1"/>
</dbReference>
<protein>
    <submittedName>
        <fullName evidence="2">Uncharacterized protein</fullName>
    </submittedName>
</protein>
<evidence type="ECO:0000313" key="2">
    <source>
        <dbReference type="EMBL" id="KAG2447763.1"/>
    </source>
</evidence>
<keyword evidence="1" id="KW-1133">Transmembrane helix</keyword>
<name>A0A835WHR7_9CHLO</name>
<proteinExistence type="predicted"/>
<sequence length="98" mass="9835">MVLKRGDMVFAVGVGMISGWWIFGIPLRDAARRQQLQQASQAQAGLESLDAELKATLAAAQEPVPVAPAAAAAAAAAAGVRHKAATVGPSSGGPSTKS</sequence>
<keyword evidence="1" id="KW-0812">Transmembrane</keyword>
<dbReference type="InterPro" id="IPR057394">
    <property type="entry name" value="PIGBOS1"/>
</dbReference>
<reference evidence="2" key="1">
    <citation type="journal article" date="2020" name="bioRxiv">
        <title>Comparative genomics of Chlamydomonas.</title>
        <authorList>
            <person name="Craig R.J."/>
            <person name="Hasan A.R."/>
            <person name="Ness R.W."/>
            <person name="Keightley P.D."/>
        </authorList>
    </citation>
    <scope>NUCLEOTIDE SEQUENCE</scope>
    <source>
        <strain evidence="2">CCAP 11/173</strain>
    </source>
</reference>
<organism evidence="2 3">
    <name type="scientific">Chlamydomonas schloesseri</name>
    <dbReference type="NCBI Taxonomy" id="2026947"/>
    <lineage>
        <taxon>Eukaryota</taxon>
        <taxon>Viridiplantae</taxon>
        <taxon>Chlorophyta</taxon>
        <taxon>core chlorophytes</taxon>
        <taxon>Chlorophyceae</taxon>
        <taxon>CS clade</taxon>
        <taxon>Chlamydomonadales</taxon>
        <taxon>Chlamydomonadaceae</taxon>
        <taxon>Chlamydomonas</taxon>
    </lineage>
</organism>
<accession>A0A835WHR7</accession>
<keyword evidence="1" id="KW-0472">Membrane</keyword>
<feature type="transmembrane region" description="Helical" evidence="1">
    <location>
        <begin position="6"/>
        <end position="27"/>
    </location>
</feature>
<dbReference type="EMBL" id="JAEHOD010000020">
    <property type="protein sequence ID" value="KAG2447763.1"/>
    <property type="molecule type" value="Genomic_DNA"/>
</dbReference>
<evidence type="ECO:0000256" key="1">
    <source>
        <dbReference type="SAM" id="Phobius"/>
    </source>
</evidence>